<keyword evidence="10 13" id="KW-0472">Membrane</keyword>
<comment type="subcellular location">
    <subcellularLocation>
        <location evidence="2">Membrane</location>
        <topology evidence="2">Multi-pass membrane protein</topology>
    </subcellularLocation>
</comment>
<evidence type="ECO:0000256" key="4">
    <source>
        <dbReference type="ARBA" id="ARBA00020076"/>
    </source>
</evidence>
<feature type="binding site" description="axial binding residue" evidence="12">
    <location>
        <position position="86"/>
    </location>
    <ligand>
        <name>heme</name>
        <dbReference type="ChEBI" id="CHEBI:30413"/>
        <note>ligand shared with second transmembrane subunit</note>
    </ligand>
    <ligandPart>
        <name>Fe</name>
        <dbReference type="ChEBI" id="CHEBI:18248"/>
    </ligandPart>
</feature>
<evidence type="ECO:0000256" key="12">
    <source>
        <dbReference type="PIRSR" id="PIRSR000178-1"/>
    </source>
</evidence>
<dbReference type="SUPFAM" id="SSF81343">
    <property type="entry name" value="Fumarate reductase respiratory complex transmembrane subunits"/>
    <property type="match status" value="1"/>
</dbReference>
<evidence type="ECO:0000313" key="15">
    <source>
        <dbReference type="Proteomes" id="UP000325372"/>
    </source>
</evidence>
<evidence type="ECO:0000256" key="8">
    <source>
        <dbReference type="ARBA" id="ARBA00022989"/>
    </source>
</evidence>
<evidence type="ECO:0000256" key="10">
    <source>
        <dbReference type="ARBA" id="ARBA00023136"/>
    </source>
</evidence>
<comment type="cofactor">
    <cofactor evidence="12">
        <name>heme</name>
        <dbReference type="ChEBI" id="CHEBI:30413"/>
    </cofactor>
    <text evidence="12">The heme is bound between the two transmembrane subunits.</text>
</comment>
<evidence type="ECO:0000256" key="13">
    <source>
        <dbReference type="SAM" id="Phobius"/>
    </source>
</evidence>
<keyword evidence="9 12" id="KW-0408">Iron</keyword>
<name>A0A5N0TAD0_9GAMM</name>
<dbReference type="RefSeq" id="WP_150863745.1">
    <property type="nucleotide sequence ID" value="NZ_VYXP01000004.1"/>
</dbReference>
<dbReference type="GO" id="GO:0006099">
    <property type="term" value="P:tricarboxylic acid cycle"/>
    <property type="evidence" value="ECO:0007669"/>
    <property type="project" value="InterPro"/>
</dbReference>
<keyword evidence="15" id="KW-1185">Reference proteome</keyword>
<reference evidence="14 15" key="1">
    <citation type="submission" date="2019-09" db="EMBL/GenBank/DDBJ databases">
        <title>Wenzhouxiangella sp. Genome sequencing and assembly.</title>
        <authorList>
            <person name="Zhang R."/>
        </authorList>
    </citation>
    <scope>NUCLEOTIDE SEQUENCE [LARGE SCALE GENOMIC DNA]</scope>
    <source>
        <strain evidence="14 15">W260</strain>
    </source>
</reference>
<dbReference type="Gene3D" id="1.20.1300.10">
    <property type="entry name" value="Fumarate reductase/succinate dehydrogenase, transmembrane subunit"/>
    <property type="match status" value="1"/>
</dbReference>
<evidence type="ECO:0000256" key="11">
    <source>
        <dbReference type="ARBA" id="ARBA00025912"/>
    </source>
</evidence>
<accession>A0A5N0TAD0</accession>
<dbReference type="PANTHER" id="PTHR10978">
    <property type="entry name" value="SUCCINATE DEHYDROGENASE CYTOCHROME B560 SUBUNIT"/>
    <property type="match status" value="1"/>
</dbReference>
<feature type="transmembrane region" description="Helical" evidence="13">
    <location>
        <begin position="33"/>
        <end position="54"/>
    </location>
</feature>
<keyword evidence="5 12" id="KW-0349">Heme</keyword>
<dbReference type="InterPro" id="IPR034804">
    <property type="entry name" value="SQR/QFR_C/D"/>
</dbReference>
<comment type="caution">
    <text evidence="14">The sequence shown here is derived from an EMBL/GenBank/DDBJ whole genome shotgun (WGS) entry which is preliminary data.</text>
</comment>
<dbReference type="AlphaFoldDB" id="A0A5N0TAD0"/>
<dbReference type="GO" id="GO:0016020">
    <property type="term" value="C:membrane"/>
    <property type="evidence" value="ECO:0007669"/>
    <property type="project" value="UniProtKB-SubCell"/>
</dbReference>
<evidence type="ECO:0000256" key="1">
    <source>
        <dbReference type="ARBA" id="ARBA00004050"/>
    </source>
</evidence>
<dbReference type="CDD" id="cd03499">
    <property type="entry name" value="SQR_TypeC_SdhC"/>
    <property type="match status" value="1"/>
</dbReference>
<evidence type="ECO:0000313" key="14">
    <source>
        <dbReference type="EMBL" id="KAA9131955.1"/>
    </source>
</evidence>
<evidence type="ECO:0000256" key="7">
    <source>
        <dbReference type="ARBA" id="ARBA00022723"/>
    </source>
</evidence>
<dbReference type="EMBL" id="VYXP01000004">
    <property type="protein sequence ID" value="KAA9131955.1"/>
    <property type="molecule type" value="Genomic_DNA"/>
</dbReference>
<dbReference type="Proteomes" id="UP000325372">
    <property type="component" value="Unassembled WGS sequence"/>
</dbReference>
<dbReference type="PANTHER" id="PTHR10978:SF5">
    <property type="entry name" value="SUCCINATE DEHYDROGENASE CYTOCHROME B560 SUBUNIT, MITOCHONDRIAL"/>
    <property type="match status" value="1"/>
</dbReference>
<dbReference type="InterPro" id="IPR014314">
    <property type="entry name" value="Succ_DH_cytb556"/>
</dbReference>
<dbReference type="PIRSF" id="PIRSF000178">
    <property type="entry name" value="SDH_cyt_b560"/>
    <property type="match status" value="1"/>
</dbReference>
<feature type="transmembrane region" description="Helical" evidence="13">
    <location>
        <begin position="109"/>
        <end position="127"/>
    </location>
</feature>
<gene>
    <name evidence="14" type="primary">sdhC</name>
    <name evidence="14" type="ORF">F3N42_07215</name>
</gene>
<dbReference type="InterPro" id="IPR000701">
    <property type="entry name" value="SuccDH_FuR_B_TM-su"/>
</dbReference>
<evidence type="ECO:0000256" key="5">
    <source>
        <dbReference type="ARBA" id="ARBA00022617"/>
    </source>
</evidence>
<comment type="function">
    <text evidence="1">Membrane-anchoring subunit of succinate dehydrogenase (SDH).</text>
</comment>
<evidence type="ECO:0000256" key="6">
    <source>
        <dbReference type="ARBA" id="ARBA00022692"/>
    </source>
</evidence>
<evidence type="ECO:0000256" key="9">
    <source>
        <dbReference type="ARBA" id="ARBA00023004"/>
    </source>
</evidence>
<protein>
    <recommendedName>
        <fullName evidence="4">Succinate dehydrogenase cytochrome b556 subunit</fullName>
    </recommendedName>
</protein>
<comment type="subunit">
    <text evidence="11">Part of an enzyme complex containing four subunits: a flavoprotein, an iron-sulfur protein, plus two membrane-anchoring proteins, SdhC and SdhD. The complex can form homotrimers.</text>
</comment>
<dbReference type="NCBIfam" id="TIGR02970">
    <property type="entry name" value="succ_dehyd_cytB"/>
    <property type="match status" value="1"/>
</dbReference>
<comment type="similarity">
    <text evidence="3">Belongs to the cytochrome b560 family.</text>
</comment>
<keyword evidence="6 13" id="KW-0812">Transmembrane</keyword>
<keyword evidence="7 12" id="KW-0479">Metal-binding</keyword>
<dbReference type="GO" id="GO:0009055">
    <property type="term" value="F:electron transfer activity"/>
    <property type="evidence" value="ECO:0007669"/>
    <property type="project" value="InterPro"/>
</dbReference>
<evidence type="ECO:0000256" key="3">
    <source>
        <dbReference type="ARBA" id="ARBA00007244"/>
    </source>
</evidence>
<keyword evidence="8 13" id="KW-1133">Transmembrane helix</keyword>
<evidence type="ECO:0000256" key="2">
    <source>
        <dbReference type="ARBA" id="ARBA00004141"/>
    </source>
</evidence>
<feature type="transmembrane region" description="Helical" evidence="13">
    <location>
        <begin position="66"/>
        <end position="88"/>
    </location>
</feature>
<dbReference type="InterPro" id="IPR018495">
    <property type="entry name" value="Succ_DH_cyt_bsu_CS"/>
</dbReference>
<dbReference type="GO" id="GO:0046872">
    <property type="term" value="F:metal ion binding"/>
    <property type="evidence" value="ECO:0007669"/>
    <property type="project" value="UniProtKB-KW"/>
</dbReference>
<proteinExistence type="inferred from homology"/>
<sequence length="130" mass="14014">MNDPSRQRPLSPYMLGPYYRFQITSLLSISGRITGMLLAAVTLPALLAWLLALAAGPDSFAATQAWFSGICGKLVLAVSLLCLSFHLLNGLRHLAWDAGKGFEMASVRASGWAVIIGTFVLTALVWWCAS</sequence>
<dbReference type="Pfam" id="PF01127">
    <property type="entry name" value="Sdh_cyt"/>
    <property type="match status" value="1"/>
</dbReference>
<dbReference type="PROSITE" id="PS01001">
    <property type="entry name" value="SDH_CYT_2"/>
    <property type="match status" value="1"/>
</dbReference>
<organism evidence="14 15">
    <name type="scientific">Marinihelvus fidelis</name>
    <dbReference type="NCBI Taxonomy" id="2613842"/>
    <lineage>
        <taxon>Bacteria</taxon>
        <taxon>Pseudomonadati</taxon>
        <taxon>Pseudomonadota</taxon>
        <taxon>Gammaproteobacteria</taxon>
        <taxon>Chromatiales</taxon>
        <taxon>Wenzhouxiangellaceae</taxon>
        <taxon>Marinihelvus</taxon>
    </lineage>
</organism>